<organism evidence="1 2">
    <name type="scientific">Mycena belliarum</name>
    <dbReference type="NCBI Taxonomy" id="1033014"/>
    <lineage>
        <taxon>Eukaryota</taxon>
        <taxon>Fungi</taxon>
        <taxon>Dikarya</taxon>
        <taxon>Basidiomycota</taxon>
        <taxon>Agaricomycotina</taxon>
        <taxon>Agaricomycetes</taxon>
        <taxon>Agaricomycetidae</taxon>
        <taxon>Agaricales</taxon>
        <taxon>Marasmiineae</taxon>
        <taxon>Mycenaceae</taxon>
        <taxon>Mycena</taxon>
    </lineage>
</organism>
<keyword evidence="2" id="KW-1185">Reference proteome</keyword>
<accession>A0AAD6XVF7</accession>
<name>A0AAD6XVF7_9AGAR</name>
<gene>
    <name evidence="1" type="ORF">B0H15DRAFT_946839</name>
</gene>
<dbReference type="AlphaFoldDB" id="A0AAD6XVF7"/>
<dbReference type="EMBL" id="JARJCN010000013">
    <property type="protein sequence ID" value="KAJ7095448.1"/>
    <property type="molecule type" value="Genomic_DNA"/>
</dbReference>
<reference evidence="1" key="1">
    <citation type="submission" date="2023-03" db="EMBL/GenBank/DDBJ databases">
        <title>Massive genome expansion in bonnet fungi (Mycena s.s.) driven by repeated elements and novel gene families across ecological guilds.</title>
        <authorList>
            <consortium name="Lawrence Berkeley National Laboratory"/>
            <person name="Harder C.B."/>
            <person name="Miyauchi S."/>
            <person name="Viragh M."/>
            <person name="Kuo A."/>
            <person name="Thoen E."/>
            <person name="Andreopoulos B."/>
            <person name="Lu D."/>
            <person name="Skrede I."/>
            <person name="Drula E."/>
            <person name="Henrissat B."/>
            <person name="Morin E."/>
            <person name="Kohler A."/>
            <person name="Barry K."/>
            <person name="LaButti K."/>
            <person name="Morin E."/>
            <person name="Salamov A."/>
            <person name="Lipzen A."/>
            <person name="Mereny Z."/>
            <person name="Hegedus B."/>
            <person name="Baldrian P."/>
            <person name="Stursova M."/>
            <person name="Weitz H."/>
            <person name="Taylor A."/>
            <person name="Grigoriev I.V."/>
            <person name="Nagy L.G."/>
            <person name="Martin F."/>
            <person name="Kauserud H."/>
        </authorList>
    </citation>
    <scope>NUCLEOTIDE SEQUENCE</scope>
    <source>
        <strain evidence="1">CBHHK173m</strain>
    </source>
</reference>
<evidence type="ECO:0000313" key="2">
    <source>
        <dbReference type="Proteomes" id="UP001222325"/>
    </source>
</evidence>
<evidence type="ECO:0000313" key="1">
    <source>
        <dbReference type="EMBL" id="KAJ7095448.1"/>
    </source>
</evidence>
<dbReference type="Proteomes" id="UP001222325">
    <property type="component" value="Unassembled WGS sequence"/>
</dbReference>
<comment type="caution">
    <text evidence="1">The sequence shown here is derived from an EMBL/GenBank/DDBJ whole genome shotgun (WGS) entry which is preliminary data.</text>
</comment>
<protein>
    <submittedName>
        <fullName evidence="1">Uncharacterized protein</fullName>
    </submittedName>
</protein>
<sequence length="271" mass="30807">MPDLPPELEREIFELALKSNHNAASKLALSLVARRVQCWVDLAFYEMVTILHESHAAKFVDLIESNLKPPGFFVAVKILCLPYSVTAEQACAILSVCTEVQLLACWVDYNDALELPPLVGRLPLRRLSVEFRHFLKIPLVPSAWFSDLTHLDLVLWDYADDLPQMDLSALSRLPRVTHVAMQAFRTGPEHAAVVCASCPNLRVLVMITYQDHDDTDPTPDYLFDPRIVVQEGPSLITRDWEAPYFDWPDMWSQAEDVLEERRLGGRQAIAR</sequence>
<proteinExistence type="predicted"/>